<evidence type="ECO:0000256" key="1">
    <source>
        <dbReference type="SAM" id="Phobius"/>
    </source>
</evidence>
<protein>
    <submittedName>
        <fullName evidence="2">Uncharacterized protein</fullName>
    </submittedName>
</protein>
<feature type="transmembrane region" description="Helical" evidence="1">
    <location>
        <begin position="126"/>
        <end position="148"/>
    </location>
</feature>
<accession>A0A0F8YKG3</accession>
<comment type="caution">
    <text evidence="2">The sequence shown here is derived from an EMBL/GenBank/DDBJ whole genome shotgun (WGS) entry which is preliminary data.</text>
</comment>
<feature type="transmembrane region" description="Helical" evidence="1">
    <location>
        <begin position="69"/>
        <end position="88"/>
    </location>
</feature>
<sequence length="351" mass="39424">CVWHERRRGFAALGSGMLVVAPAALGTLLLMGWHEAYFGSPVPIHGVLKSTFPMIHFQWRHVFTTMSDSITLGYAFSAAMVGTGLLLWSRRAGKAVCRLGLAAALLGLLQFAAFLLFQKWSKPIPVWYYGPAVLSGTFALAVGVANTIGLRRMHLLTVAAGTGVLAVNLAVVARDWDPTWWTAARRSDTPEATGPAEIVAFMKTKPADRIWACTDCGKLAFWSGRRVVNLDGLINDFQYQQALRDKRLAEYLRQRNVRYLVFLVWDRPQTDGEVYEPMYECRVAPDLFAGDYRWADFYVVSYQYMTYSDVVRLPREAEVWRSTPTRDGKAMGRAVVFDLDVALRGQWVARP</sequence>
<proteinExistence type="predicted"/>
<dbReference type="EMBL" id="LAZR01056423">
    <property type="protein sequence ID" value="KKK74225.1"/>
    <property type="molecule type" value="Genomic_DNA"/>
</dbReference>
<feature type="transmembrane region" description="Helical" evidence="1">
    <location>
        <begin position="155"/>
        <end position="173"/>
    </location>
</feature>
<feature type="transmembrane region" description="Helical" evidence="1">
    <location>
        <begin position="12"/>
        <end position="33"/>
    </location>
</feature>
<organism evidence="2">
    <name type="scientific">marine sediment metagenome</name>
    <dbReference type="NCBI Taxonomy" id="412755"/>
    <lineage>
        <taxon>unclassified sequences</taxon>
        <taxon>metagenomes</taxon>
        <taxon>ecological metagenomes</taxon>
    </lineage>
</organism>
<reference evidence="2" key="1">
    <citation type="journal article" date="2015" name="Nature">
        <title>Complex archaea that bridge the gap between prokaryotes and eukaryotes.</title>
        <authorList>
            <person name="Spang A."/>
            <person name="Saw J.H."/>
            <person name="Jorgensen S.L."/>
            <person name="Zaremba-Niedzwiedzka K."/>
            <person name="Martijn J."/>
            <person name="Lind A.E."/>
            <person name="van Eijk R."/>
            <person name="Schleper C."/>
            <person name="Guy L."/>
            <person name="Ettema T.J."/>
        </authorList>
    </citation>
    <scope>NUCLEOTIDE SEQUENCE</scope>
</reference>
<evidence type="ECO:0000313" key="2">
    <source>
        <dbReference type="EMBL" id="KKK74225.1"/>
    </source>
</evidence>
<keyword evidence="1" id="KW-0472">Membrane</keyword>
<keyword evidence="1" id="KW-0812">Transmembrane</keyword>
<feature type="non-terminal residue" evidence="2">
    <location>
        <position position="1"/>
    </location>
</feature>
<feature type="transmembrane region" description="Helical" evidence="1">
    <location>
        <begin position="100"/>
        <end position="120"/>
    </location>
</feature>
<keyword evidence="1" id="KW-1133">Transmembrane helix</keyword>
<dbReference type="AlphaFoldDB" id="A0A0F8YKG3"/>
<gene>
    <name evidence="2" type="ORF">LCGC14_2885900</name>
</gene>
<name>A0A0F8YKG3_9ZZZZ</name>